<evidence type="ECO:0008006" key="4">
    <source>
        <dbReference type="Google" id="ProtNLM"/>
    </source>
</evidence>
<feature type="transmembrane region" description="Helical" evidence="1">
    <location>
        <begin position="65"/>
        <end position="86"/>
    </location>
</feature>
<dbReference type="GeneID" id="86819811"/>
<feature type="transmembrane region" description="Helical" evidence="1">
    <location>
        <begin position="102"/>
        <end position="121"/>
    </location>
</feature>
<evidence type="ECO:0000256" key="1">
    <source>
        <dbReference type="SAM" id="Phobius"/>
    </source>
</evidence>
<evidence type="ECO:0000313" key="3">
    <source>
        <dbReference type="Proteomes" id="UP000806077"/>
    </source>
</evidence>
<comment type="caution">
    <text evidence="2">The sequence shown here is derived from an EMBL/GenBank/DDBJ whole genome shotgun (WGS) entry which is preliminary data.</text>
</comment>
<keyword evidence="1" id="KW-1133">Transmembrane helix</keyword>
<organism evidence="2 3">
    <name type="scientific">Tenacibaculum finnmarkense genomovar finnmarkense</name>
    <dbReference type="NCBI Taxonomy" id="1458503"/>
    <lineage>
        <taxon>Bacteria</taxon>
        <taxon>Pseudomonadati</taxon>
        <taxon>Bacteroidota</taxon>
        <taxon>Flavobacteriia</taxon>
        <taxon>Flavobacteriales</taxon>
        <taxon>Flavobacteriaceae</taxon>
        <taxon>Tenacibaculum</taxon>
        <taxon>Tenacibaculum finnmarkense</taxon>
    </lineage>
</organism>
<keyword evidence="3" id="KW-1185">Reference proteome</keyword>
<accession>A0AAP1RGZ1</accession>
<dbReference type="InterPro" id="IPR035177">
    <property type="entry name" value="TssN"/>
</dbReference>
<dbReference type="Proteomes" id="UP000806077">
    <property type="component" value="Unassembled WGS sequence"/>
</dbReference>
<protein>
    <recommendedName>
        <fullName evidence="4">Transmembrane protein</fullName>
    </recommendedName>
</protein>
<feature type="transmembrane region" description="Helical" evidence="1">
    <location>
        <begin position="6"/>
        <end position="28"/>
    </location>
</feature>
<proteinExistence type="predicted"/>
<reference evidence="2 3" key="1">
    <citation type="journal article" date="2020" name="Int. J. Syst. Evol. Microbiol.">
        <title>Tenacibaculum piscium sp. nov., isolated from skin ulcers of sea-farmed fish, and description of Tenacibaculum finnmarkense sp. nov. with subdivision into genomovars finnmarkense and ulcerans.</title>
        <authorList>
            <person name="Olsen A.B."/>
            <person name="Spilsberg B."/>
            <person name="Nilsen H.K."/>
            <person name="Lagesen K."/>
            <person name="Gulla S."/>
            <person name="Avendano-Herrera R."/>
            <person name="Irgang R."/>
            <person name="Duchaud E."/>
            <person name="Colquhoun D.J."/>
        </authorList>
    </citation>
    <scope>NUCLEOTIDE SEQUENCE [LARGE SCALE GENOMIC DNA]</scope>
    <source>
        <strain evidence="2 3">TNO037</strain>
    </source>
</reference>
<sequence length="298" mass="35035">MNVLLLFFLKYLLAPLVMIVATVVLNTIAKGKAVLKLKKLIVFILLLSIILILPSLLGFLKYEFIWGGLVISICCYLLLGFLFNWFSTSKFFKDIGFKENKWLMILGLFISIILASWAYYFVFSWANQLGYELWAMLTVLWFLVPPFYVFSRDMYLQIPSPFYKLWIVDNEVNDEEYWNSVDTFRLMQVTVKVKRSPEAKEYASFSVKLPEDVSLGRWFNRFIDDQNIRFPNNIIELEDGNGPYGWILYTNKWLPMPIFTRMLDFEGDVIDNKIKNKTILYVRRVSKNNEEEAKTAAE</sequence>
<evidence type="ECO:0000313" key="2">
    <source>
        <dbReference type="EMBL" id="MBE7696149.1"/>
    </source>
</evidence>
<dbReference type="EMBL" id="WXXV01000024">
    <property type="protein sequence ID" value="MBE7696149.1"/>
    <property type="molecule type" value="Genomic_DNA"/>
</dbReference>
<keyword evidence="1" id="KW-0812">Transmembrane</keyword>
<dbReference type="Pfam" id="PF17555">
    <property type="entry name" value="TssN"/>
    <property type="match status" value="1"/>
</dbReference>
<keyword evidence="1" id="KW-0472">Membrane</keyword>
<feature type="transmembrane region" description="Helical" evidence="1">
    <location>
        <begin position="133"/>
        <end position="150"/>
    </location>
</feature>
<feature type="transmembrane region" description="Helical" evidence="1">
    <location>
        <begin position="40"/>
        <end position="59"/>
    </location>
</feature>
<dbReference type="AlphaFoldDB" id="A0AAP1RGZ1"/>
<name>A0AAP1RGZ1_9FLAO</name>
<dbReference type="RefSeq" id="WP_145993648.1">
    <property type="nucleotide sequence ID" value="NZ_JAFMUA010000022.1"/>
</dbReference>
<gene>
    <name evidence="2" type="ORF">F7645_12035</name>
</gene>